<dbReference type="PANTHER" id="PTHR33281">
    <property type="entry name" value="UPF0187 PROTEIN YNEE"/>
    <property type="match status" value="1"/>
</dbReference>
<dbReference type="Gene3D" id="3.10.200.10">
    <property type="entry name" value="Alpha carbonic anhydrase"/>
    <property type="match status" value="1"/>
</dbReference>
<evidence type="ECO:0000256" key="7">
    <source>
        <dbReference type="ARBA" id="ARBA00023136"/>
    </source>
</evidence>
<dbReference type="InterPro" id="IPR036398">
    <property type="entry name" value="CA_dom_sf"/>
</dbReference>
<dbReference type="Proteomes" id="UP001489004">
    <property type="component" value="Unassembled WGS sequence"/>
</dbReference>
<dbReference type="InterPro" id="IPR044669">
    <property type="entry name" value="YneE/VCCN1/2-like"/>
</dbReference>
<evidence type="ECO:0000256" key="4">
    <source>
        <dbReference type="ARBA" id="ARBA00022692"/>
    </source>
</evidence>
<keyword evidence="5" id="KW-1133">Transmembrane helix</keyword>
<sequence>MRTASGGTSLRLIGRSAGTRGVVPSSVSSISSSSSLVQEVHCSRALRVTTKIAASAGQVSRREVLLGTTALVGATRWSCACCGQASAAAGYGDDWGGTCATGVLQSPIEIRLDQHPADALGQPLTSSMQHLTFEYSECQQAAAVNLGRGLMQVRVPLGNFCLIGTRRLQLLQFHFHSPSEHAFSGQHTSMEAHLVHRDIDTGKLAVLGVLLERGGRDLIKEESRVFYRQTVFTFDDWAFHRSSRRYGRHLGGLLRSKTVQGLAEPLVLVVLDSLSVATYEQLRELGRLPSTWPSLTIGMGEVSVLSFALSLLLVFRTNASYTRWLDARKVWGGLLNRSRDLMRQGATWFPDSDSELTELLQRWITAFPRALKVHLRENEDVAAELQGVLRQHEVAQLLTAEHRPNFVLQDTHPPVVHQAYFPLPGCVDRFPALHTLGRVRIEEPFGILPLESICATAERNIKEIRLASDEARDVVRRRDRPATGNCTKAVG</sequence>
<dbReference type="PROSITE" id="PS51144">
    <property type="entry name" value="ALPHA_CA_2"/>
    <property type="match status" value="1"/>
</dbReference>
<dbReference type="Pfam" id="PF00194">
    <property type="entry name" value="Carb_anhydrase"/>
    <property type="match status" value="1"/>
</dbReference>
<keyword evidence="4" id="KW-0812">Transmembrane</keyword>
<feature type="domain" description="Alpha-carbonic anhydrase" evidence="8">
    <location>
        <begin position="75"/>
        <end position="334"/>
    </location>
</feature>
<keyword evidence="10" id="KW-1185">Reference proteome</keyword>
<evidence type="ECO:0000256" key="3">
    <source>
        <dbReference type="ARBA" id="ARBA00022475"/>
    </source>
</evidence>
<proteinExistence type="predicted"/>
<keyword evidence="6" id="KW-0406">Ion transport</keyword>
<name>A0AAW1QTS7_9CHLO</name>
<organism evidence="9 10">
    <name type="scientific">[Myrmecia] bisecta</name>
    <dbReference type="NCBI Taxonomy" id="41462"/>
    <lineage>
        <taxon>Eukaryota</taxon>
        <taxon>Viridiplantae</taxon>
        <taxon>Chlorophyta</taxon>
        <taxon>core chlorophytes</taxon>
        <taxon>Trebouxiophyceae</taxon>
        <taxon>Trebouxiales</taxon>
        <taxon>Trebouxiaceae</taxon>
        <taxon>Myrmecia</taxon>
    </lineage>
</organism>
<gene>
    <name evidence="9" type="ORF">WJX72_011406</name>
</gene>
<dbReference type="EMBL" id="JALJOR010000002">
    <property type="protein sequence ID" value="KAK9824571.1"/>
    <property type="molecule type" value="Genomic_DNA"/>
</dbReference>
<reference evidence="9 10" key="1">
    <citation type="journal article" date="2024" name="Nat. Commun.">
        <title>Phylogenomics reveals the evolutionary origins of lichenization in chlorophyte algae.</title>
        <authorList>
            <person name="Puginier C."/>
            <person name="Libourel C."/>
            <person name="Otte J."/>
            <person name="Skaloud P."/>
            <person name="Haon M."/>
            <person name="Grisel S."/>
            <person name="Petersen M."/>
            <person name="Berrin J.G."/>
            <person name="Delaux P.M."/>
            <person name="Dal Grande F."/>
            <person name="Keller J."/>
        </authorList>
    </citation>
    <scope>NUCLEOTIDE SEQUENCE [LARGE SCALE GENOMIC DNA]</scope>
    <source>
        <strain evidence="9 10">SAG 2043</strain>
    </source>
</reference>
<dbReference type="GO" id="GO:0005254">
    <property type="term" value="F:chloride channel activity"/>
    <property type="evidence" value="ECO:0007669"/>
    <property type="project" value="InterPro"/>
</dbReference>
<evidence type="ECO:0000259" key="8">
    <source>
        <dbReference type="PROSITE" id="PS51144"/>
    </source>
</evidence>
<evidence type="ECO:0000256" key="1">
    <source>
        <dbReference type="ARBA" id="ARBA00004651"/>
    </source>
</evidence>
<dbReference type="InterPro" id="IPR041891">
    <property type="entry name" value="Alpha_CA_prokaryot-like"/>
</dbReference>
<dbReference type="SUPFAM" id="SSF51069">
    <property type="entry name" value="Carbonic anhydrase"/>
    <property type="match status" value="1"/>
</dbReference>
<dbReference type="SMART" id="SM01057">
    <property type="entry name" value="Carb_anhydrase"/>
    <property type="match status" value="1"/>
</dbReference>
<keyword evidence="3" id="KW-1003">Cell membrane</keyword>
<dbReference type="CDD" id="cd03124">
    <property type="entry name" value="alpha_CA_prokaryotic_like"/>
    <property type="match status" value="1"/>
</dbReference>
<keyword evidence="7" id="KW-0472">Membrane</keyword>
<evidence type="ECO:0000256" key="2">
    <source>
        <dbReference type="ARBA" id="ARBA00022448"/>
    </source>
</evidence>
<protein>
    <recommendedName>
        <fullName evidence="8">Alpha-carbonic anhydrase domain-containing protein</fullName>
    </recommendedName>
</protein>
<evidence type="ECO:0000313" key="10">
    <source>
        <dbReference type="Proteomes" id="UP001489004"/>
    </source>
</evidence>
<dbReference type="GO" id="GO:0005886">
    <property type="term" value="C:plasma membrane"/>
    <property type="evidence" value="ECO:0007669"/>
    <property type="project" value="UniProtKB-SubCell"/>
</dbReference>
<comment type="caution">
    <text evidence="9">The sequence shown here is derived from an EMBL/GenBank/DDBJ whole genome shotgun (WGS) entry which is preliminary data.</text>
</comment>
<dbReference type="Pfam" id="PF25539">
    <property type="entry name" value="Bestrophin_2"/>
    <property type="match status" value="1"/>
</dbReference>
<dbReference type="AlphaFoldDB" id="A0AAW1QTS7"/>
<dbReference type="PANTHER" id="PTHR33281:SF19">
    <property type="entry name" value="VOLTAGE-DEPENDENT ANION CHANNEL-FORMING PROTEIN YNEE"/>
    <property type="match status" value="1"/>
</dbReference>
<evidence type="ECO:0000256" key="5">
    <source>
        <dbReference type="ARBA" id="ARBA00022989"/>
    </source>
</evidence>
<dbReference type="InterPro" id="IPR001148">
    <property type="entry name" value="CA_dom"/>
</dbReference>
<accession>A0AAW1QTS7</accession>
<evidence type="ECO:0000313" key="9">
    <source>
        <dbReference type="EMBL" id="KAK9824571.1"/>
    </source>
</evidence>
<comment type="subcellular location">
    <subcellularLocation>
        <location evidence="1">Cell membrane</location>
        <topology evidence="1">Multi-pass membrane protein</topology>
    </subcellularLocation>
</comment>
<evidence type="ECO:0000256" key="6">
    <source>
        <dbReference type="ARBA" id="ARBA00023065"/>
    </source>
</evidence>
<keyword evidence="2" id="KW-0813">Transport</keyword>